<dbReference type="InterPro" id="IPR009448">
    <property type="entry name" value="UDP-g_GGtrans"/>
</dbReference>
<name>A0A1Y1VVQ8_9FUNG</name>
<evidence type="ECO:0000259" key="4">
    <source>
        <dbReference type="Pfam" id="PF18402"/>
    </source>
</evidence>
<feature type="chain" id="PRO_5011006861" evidence="1">
    <location>
        <begin position="22"/>
        <end position="654"/>
    </location>
</feature>
<dbReference type="InterPro" id="IPR040693">
    <property type="entry name" value="UGGT_TRXL_1"/>
</dbReference>
<feature type="non-terminal residue" evidence="5">
    <location>
        <position position="654"/>
    </location>
</feature>
<dbReference type="STRING" id="1754192.A0A1Y1VVQ8"/>
<organism evidence="5 6">
    <name type="scientific">Anaeromyces robustus</name>
    <dbReference type="NCBI Taxonomy" id="1754192"/>
    <lineage>
        <taxon>Eukaryota</taxon>
        <taxon>Fungi</taxon>
        <taxon>Fungi incertae sedis</taxon>
        <taxon>Chytridiomycota</taxon>
        <taxon>Chytridiomycota incertae sedis</taxon>
        <taxon>Neocallimastigomycetes</taxon>
        <taxon>Neocallimastigales</taxon>
        <taxon>Neocallimastigaceae</taxon>
        <taxon>Anaeromyces</taxon>
    </lineage>
</organism>
<dbReference type="Proteomes" id="UP000193944">
    <property type="component" value="Unassembled WGS sequence"/>
</dbReference>
<feature type="domain" description="UGGT thioredoxin-like" evidence="4">
    <location>
        <begin position="453"/>
        <end position="653"/>
    </location>
</feature>
<keyword evidence="6" id="KW-1185">Reference proteome</keyword>
<dbReference type="InterPro" id="IPR040692">
    <property type="entry name" value="UGGT_TRXL_3"/>
</dbReference>
<evidence type="ECO:0000259" key="2">
    <source>
        <dbReference type="Pfam" id="PF18400"/>
    </source>
</evidence>
<gene>
    <name evidence="5" type="ORF">BCR32DRAFT_115185</name>
</gene>
<dbReference type="OrthoDB" id="27683at2759"/>
<protein>
    <submittedName>
        <fullName evidence="5">Uncharacterized protein</fullName>
    </submittedName>
</protein>
<dbReference type="AlphaFoldDB" id="A0A1Y1VVQ8"/>
<dbReference type="GO" id="GO:0036503">
    <property type="term" value="P:ERAD pathway"/>
    <property type="evidence" value="ECO:0007669"/>
    <property type="project" value="TreeGrafter"/>
</dbReference>
<evidence type="ECO:0000259" key="3">
    <source>
        <dbReference type="Pfam" id="PF18401"/>
    </source>
</evidence>
<dbReference type="GO" id="GO:0005783">
    <property type="term" value="C:endoplasmic reticulum"/>
    <property type="evidence" value="ECO:0007669"/>
    <property type="project" value="TreeGrafter"/>
</dbReference>
<dbReference type="Pfam" id="PF18400">
    <property type="entry name" value="Thioredoxin_12"/>
    <property type="match status" value="1"/>
</dbReference>
<dbReference type="PANTHER" id="PTHR11226">
    <property type="entry name" value="UDP-GLUCOSE GLYCOPROTEIN:GLUCOSYLTRANSFERASE"/>
    <property type="match status" value="1"/>
</dbReference>
<dbReference type="GO" id="GO:0003980">
    <property type="term" value="F:UDP-glucose:glycoprotein glucosyltransferase activity"/>
    <property type="evidence" value="ECO:0007669"/>
    <property type="project" value="InterPro"/>
</dbReference>
<dbReference type="PANTHER" id="PTHR11226:SF0">
    <property type="entry name" value="UDP-GLUCOSE:GLYCOPROTEIN GLUCOSYLTRANSFERASE"/>
    <property type="match status" value="1"/>
</dbReference>
<reference evidence="5 6" key="2">
    <citation type="submission" date="2016-08" db="EMBL/GenBank/DDBJ databases">
        <title>Pervasive Adenine N6-methylation of Active Genes in Fungi.</title>
        <authorList>
            <consortium name="DOE Joint Genome Institute"/>
            <person name="Mondo S.J."/>
            <person name="Dannebaum R.O."/>
            <person name="Kuo R.C."/>
            <person name="Labutti K."/>
            <person name="Haridas S."/>
            <person name="Kuo A."/>
            <person name="Salamov A."/>
            <person name="Ahrendt S.R."/>
            <person name="Lipzen A."/>
            <person name="Sullivan W."/>
            <person name="Andreopoulos W.B."/>
            <person name="Clum A."/>
            <person name="Lindquist E."/>
            <person name="Daum C."/>
            <person name="Ramamoorthy G.K."/>
            <person name="Gryganskyi A."/>
            <person name="Culley D."/>
            <person name="Magnuson J.K."/>
            <person name="James T.Y."/>
            <person name="O'Malley M.A."/>
            <person name="Stajich J.E."/>
            <person name="Spatafora J.W."/>
            <person name="Visel A."/>
            <person name="Grigoriev I.V."/>
        </authorList>
    </citation>
    <scope>NUCLEOTIDE SEQUENCE [LARGE SCALE GENOMIC DNA]</scope>
    <source>
        <strain evidence="5 6">S4</strain>
    </source>
</reference>
<comment type="caution">
    <text evidence="5">The sequence shown here is derived from an EMBL/GenBank/DDBJ whole genome shotgun (WGS) entry which is preliminary data.</text>
</comment>
<feature type="signal peptide" evidence="1">
    <location>
        <begin position="1"/>
        <end position="21"/>
    </location>
</feature>
<dbReference type="GO" id="GO:0051082">
    <property type="term" value="F:unfolded protein binding"/>
    <property type="evidence" value="ECO:0007669"/>
    <property type="project" value="TreeGrafter"/>
</dbReference>
<reference evidence="5 6" key="1">
    <citation type="submission" date="2016-08" db="EMBL/GenBank/DDBJ databases">
        <title>A Parts List for Fungal Cellulosomes Revealed by Comparative Genomics.</title>
        <authorList>
            <consortium name="DOE Joint Genome Institute"/>
            <person name="Haitjema C.H."/>
            <person name="Gilmore S.P."/>
            <person name="Henske J.K."/>
            <person name="Solomon K.V."/>
            <person name="De Groot R."/>
            <person name="Kuo A."/>
            <person name="Mondo S.J."/>
            <person name="Salamov A.A."/>
            <person name="Labutti K."/>
            <person name="Zhao Z."/>
            <person name="Chiniquy J."/>
            <person name="Barry K."/>
            <person name="Brewer H.M."/>
            <person name="Purvine S.O."/>
            <person name="Wright A.T."/>
            <person name="Boxma B."/>
            <person name="Van Alen T."/>
            <person name="Hackstein J.H."/>
            <person name="Baker S.E."/>
            <person name="Grigoriev I.V."/>
            <person name="O'Malley M.A."/>
        </authorList>
    </citation>
    <scope>NUCLEOTIDE SEQUENCE [LARGE SCALE GENOMIC DNA]</scope>
    <source>
        <strain evidence="5 6">S4</strain>
    </source>
</reference>
<feature type="domain" description="UGGT thioredoxin-like" evidence="3">
    <location>
        <begin position="319"/>
        <end position="441"/>
    </location>
</feature>
<proteinExistence type="predicted"/>
<dbReference type="Pfam" id="PF18401">
    <property type="entry name" value="Thioredoxin_13"/>
    <property type="match status" value="1"/>
</dbReference>
<dbReference type="Pfam" id="PF18402">
    <property type="entry name" value="Thioredoxin_14"/>
    <property type="match status" value="1"/>
</dbReference>
<sequence>MKYWNIFSLFIYTLIVINVSCENDKKDSPPVKISIQTPWDNTPLILEAIEFISKEKPDAYFPLLSKVSKKEDLPKTTYGQYQYIMKLPEISELNIEPLMKLSLSIRSEAPLIQSYYHYYNASVIPSHQTDSNFDTSCQNWLDWYGVQYCDLENFKKEAKISTLNGKYTMEKSDKKAPLPLPIDHIKKSDNENSLVIFYGDIFSKDFNTYLTELLKINEEAGLSFIIRYKKSLDKEFINNPITISGYGVEMAIKNTEYKVIDDRKLKTDDREKNQKSKKNIPNIPSKEFGLEKLSETYPKLKDEFNTFNDLLKQQEIPVLKKLLANQTEDLGTKIIQYITTSSNPLYVLSQLSSNYPKISHIVNQMPLIDEYKTENKILQNIFFAADYNSLYINGINIDPKNLNPFSVLRVFSSENKYITKLNSLGFSNKEAVNLLNSVSEDKEEGRKSEVDYYDVRDDVVSWWNDLESDSRYKKWPKNIKEILQPLYYRGQMHRIAKNLYNTLFALDISKNGCLEALSEIFMFVERGIPIRFGIVPIVDVEKKTEINSATGIIFEVFMKEYSKKAAKTFILKLLELAEKEDVNEDILKKSVESILSDSSLQVLNNKLTLENYNDVIEYGIKNYYDDLKKFSEKFLLSSDNQALYVNGAYSEFSK</sequence>
<accession>A0A1Y1VVQ8</accession>
<dbReference type="GO" id="GO:0018279">
    <property type="term" value="P:protein N-linked glycosylation via asparagine"/>
    <property type="evidence" value="ECO:0007669"/>
    <property type="project" value="TreeGrafter"/>
</dbReference>
<evidence type="ECO:0000313" key="5">
    <source>
        <dbReference type="EMBL" id="ORX65371.1"/>
    </source>
</evidence>
<dbReference type="InterPro" id="IPR040694">
    <property type="entry name" value="UGGT_TRXL_2"/>
</dbReference>
<keyword evidence="1" id="KW-0732">Signal</keyword>
<feature type="domain" description="UGGT thioredoxin-like" evidence="2">
    <location>
        <begin position="41"/>
        <end position="231"/>
    </location>
</feature>
<evidence type="ECO:0000313" key="6">
    <source>
        <dbReference type="Proteomes" id="UP000193944"/>
    </source>
</evidence>
<evidence type="ECO:0000256" key="1">
    <source>
        <dbReference type="SAM" id="SignalP"/>
    </source>
</evidence>
<dbReference type="EMBL" id="MCFG01000465">
    <property type="protein sequence ID" value="ORX65371.1"/>
    <property type="molecule type" value="Genomic_DNA"/>
</dbReference>